<dbReference type="GO" id="GO:0009253">
    <property type="term" value="P:peptidoglycan catabolic process"/>
    <property type="evidence" value="ECO:0007669"/>
    <property type="project" value="InterPro"/>
</dbReference>
<accession>A0A6N3FRR1</accession>
<gene>
    <name evidence="3" type="primary">lytC</name>
    <name evidence="3" type="ORF">CPLFYP93_02667</name>
</gene>
<dbReference type="InterPro" id="IPR050695">
    <property type="entry name" value="N-acetylmuramoyl_amidase_3"/>
</dbReference>
<evidence type="ECO:0000259" key="2">
    <source>
        <dbReference type="PROSITE" id="PS51782"/>
    </source>
</evidence>
<dbReference type="CDD" id="cd00118">
    <property type="entry name" value="LysM"/>
    <property type="match status" value="1"/>
</dbReference>
<evidence type="ECO:0000313" key="3">
    <source>
        <dbReference type="EMBL" id="VYU54359.1"/>
    </source>
</evidence>
<protein>
    <submittedName>
        <fullName evidence="3">N-acetylmuramoyl-L-alanine amidase LytC</fullName>
        <ecNumber evidence="3">3.5.1.28</ecNumber>
    </submittedName>
</protein>
<reference evidence="3" key="1">
    <citation type="submission" date="2019-11" db="EMBL/GenBank/DDBJ databases">
        <authorList>
            <person name="Feng L."/>
        </authorList>
    </citation>
    <scope>NUCLEOTIDE SEQUENCE</scope>
    <source>
        <strain evidence="3">CParaputrificumLFYP93</strain>
    </source>
</reference>
<dbReference type="PANTHER" id="PTHR30404:SF0">
    <property type="entry name" value="N-ACETYLMURAMOYL-L-ALANINE AMIDASE AMIC"/>
    <property type="match status" value="1"/>
</dbReference>
<feature type="domain" description="LysM" evidence="2">
    <location>
        <begin position="204"/>
        <end position="248"/>
    </location>
</feature>
<dbReference type="RefSeq" id="WP_156562089.1">
    <property type="nucleotide sequence ID" value="NZ_CACRTV010000063.1"/>
</dbReference>
<dbReference type="Pfam" id="PF01476">
    <property type="entry name" value="LysM"/>
    <property type="match status" value="1"/>
</dbReference>
<dbReference type="PANTHER" id="PTHR30404">
    <property type="entry name" value="N-ACETYLMURAMOYL-L-ALANINE AMIDASE"/>
    <property type="match status" value="1"/>
</dbReference>
<keyword evidence="1 3" id="KW-0378">Hydrolase</keyword>
<dbReference type="GO" id="GO:0030288">
    <property type="term" value="C:outer membrane-bounded periplasmic space"/>
    <property type="evidence" value="ECO:0007669"/>
    <property type="project" value="TreeGrafter"/>
</dbReference>
<dbReference type="AlphaFoldDB" id="A0A6N3FRR1"/>
<name>A0A6N3FRR1_9CLOT</name>
<dbReference type="CDD" id="cd02696">
    <property type="entry name" value="MurNAc-LAA"/>
    <property type="match status" value="1"/>
</dbReference>
<dbReference type="Pfam" id="PF01520">
    <property type="entry name" value="Amidase_3"/>
    <property type="match status" value="1"/>
</dbReference>
<dbReference type="InterPro" id="IPR018392">
    <property type="entry name" value="LysM"/>
</dbReference>
<dbReference type="SUPFAM" id="SSF54106">
    <property type="entry name" value="LysM domain"/>
    <property type="match status" value="1"/>
</dbReference>
<dbReference type="PROSITE" id="PS51782">
    <property type="entry name" value="LYSM"/>
    <property type="match status" value="1"/>
</dbReference>
<dbReference type="EMBL" id="CACRTV010000063">
    <property type="protein sequence ID" value="VYU54359.1"/>
    <property type="molecule type" value="Genomic_DNA"/>
</dbReference>
<evidence type="ECO:0000256" key="1">
    <source>
        <dbReference type="ARBA" id="ARBA00022801"/>
    </source>
</evidence>
<dbReference type="GO" id="GO:0008745">
    <property type="term" value="F:N-acetylmuramoyl-L-alanine amidase activity"/>
    <property type="evidence" value="ECO:0007669"/>
    <property type="project" value="UniProtKB-EC"/>
</dbReference>
<dbReference type="EC" id="3.5.1.28" evidence="3"/>
<dbReference type="InterPro" id="IPR002508">
    <property type="entry name" value="MurNAc-LAA_cat"/>
</dbReference>
<dbReference type="SMART" id="SM00257">
    <property type="entry name" value="LysM"/>
    <property type="match status" value="1"/>
</dbReference>
<dbReference type="SUPFAM" id="SSF53187">
    <property type="entry name" value="Zn-dependent exopeptidases"/>
    <property type="match status" value="1"/>
</dbReference>
<dbReference type="Gene3D" id="3.40.630.40">
    <property type="entry name" value="Zn-dependent exopeptidases"/>
    <property type="match status" value="1"/>
</dbReference>
<sequence>MKLNCIGIDIGHNLRCDVGAVGIRREDELNLLVGKALIKRFRAKGVKVVECLPSSASSHKDSLSKRCRAANYGKVDVFISIHHNACPGGYGSECLCIKGGQQNALSERLSKVILEEVCKLGFRNRGVKDRRDLYVINNTTMPAIIVECAFVDSARDMNGYDSEKMAEAIFRGVCRFYGIDLSGVEGNLGGTSSSGNQGGTSSPKYHVVQRGDTLWGISRKYGVSVERLVERNGIRDRNRIYVGQRINL</sequence>
<organism evidence="3">
    <name type="scientific">Clostridium paraputrificum</name>
    <dbReference type="NCBI Taxonomy" id="29363"/>
    <lineage>
        <taxon>Bacteria</taxon>
        <taxon>Bacillati</taxon>
        <taxon>Bacillota</taxon>
        <taxon>Clostridia</taxon>
        <taxon>Eubacteriales</taxon>
        <taxon>Clostridiaceae</taxon>
        <taxon>Clostridium</taxon>
    </lineage>
</organism>
<dbReference type="SMART" id="SM00646">
    <property type="entry name" value="Ami_3"/>
    <property type="match status" value="1"/>
</dbReference>
<proteinExistence type="predicted"/>
<dbReference type="InterPro" id="IPR036779">
    <property type="entry name" value="LysM_dom_sf"/>
</dbReference>
<dbReference type="Gene3D" id="3.10.350.10">
    <property type="entry name" value="LysM domain"/>
    <property type="match status" value="1"/>
</dbReference>